<evidence type="ECO:0000256" key="1">
    <source>
        <dbReference type="SAM" id="SignalP"/>
    </source>
</evidence>
<dbReference type="PANTHER" id="PTHR40590:SF1">
    <property type="entry name" value="CYTOPLASMIC PROTEIN"/>
    <property type="match status" value="1"/>
</dbReference>
<sequence length="328" mass="35658">MPPSRPAAAALLWLLAAPALAACDGLSLADTLTEAESRAVAVETAAIPYPEGIFWTATLGDRRIDLIGTMHVHDPRLAPLRDRALPLLAGAEVLYVEATRAEEAEMEATILAEPQRIFVLDGPTLPERLSEDDWQALAEAAEARMVPAFMAAKMRPWYLTIALAVPPCAMTDMIEGRRGLDHMLLDEAAAMNLEARALEPWETVLDLFADSPESDQLAMLRLSAGPPELQTQAFVAMLDGYFAGRIAEIWAMSRIAGYRTPGLDPAEADALMATTEELLIASRNRAWIERLEAASETRIAVAVGALHLPGDEGLLRLLEERGWHIAPL</sequence>
<evidence type="ECO:0000313" key="2">
    <source>
        <dbReference type="EMBL" id="ROU02515.1"/>
    </source>
</evidence>
<dbReference type="Pfam" id="PF01963">
    <property type="entry name" value="TraB_PrgY_gumN"/>
    <property type="match status" value="1"/>
</dbReference>
<dbReference type="InterPro" id="IPR047111">
    <property type="entry name" value="YbaP-like"/>
</dbReference>
<name>A0A3N2R4U4_9RHOB</name>
<dbReference type="CDD" id="cd14789">
    <property type="entry name" value="Tiki"/>
    <property type="match status" value="1"/>
</dbReference>
<dbReference type="Proteomes" id="UP000268016">
    <property type="component" value="Unassembled WGS sequence"/>
</dbReference>
<dbReference type="PANTHER" id="PTHR40590">
    <property type="entry name" value="CYTOPLASMIC PROTEIN-RELATED"/>
    <property type="match status" value="1"/>
</dbReference>
<evidence type="ECO:0000313" key="3">
    <source>
        <dbReference type="Proteomes" id="UP000268016"/>
    </source>
</evidence>
<dbReference type="OrthoDB" id="9806326at2"/>
<gene>
    <name evidence="2" type="ORF">EAT49_09255</name>
</gene>
<proteinExistence type="predicted"/>
<accession>A0A3N2R4U4</accession>
<dbReference type="EMBL" id="RDRB01000004">
    <property type="protein sequence ID" value="ROU02515.1"/>
    <property type="molecule type" value="Genomic_DNA"/>
</dbReference>
<dbReference type="InterPro" id="IPR002816">
    <property type="entry name" value="TraB/PrgY/GumN_fam"/>
</dbReference>
<keyword evidence="3" id="KW-1185">Reference proteome</keyword>
<comment type="caution">
    <text evidence="2">The sequence shown here is derived from an EMBL/GenBank/DDBJ whole genome shotgun (WGS) entry which is preliminary data.</text>
</comment>
<dbReference type="AlphaFoldDB" id="A0A3N2R4U4"/>
<feature type="signal peptide" evidence="1">
    <location>
        <begin position="1"/>
        <end position="21"/>
    </location>
</feature>
<protein>
    <submittedName>
        <fullName evidence="2">TraB/GumN family protein</fullName>
    </submittedName>
</protein>
<dbReference type="RefSeq" id="WP_123642036.1">
    <property type="nucleotide sequence ID" value="NZ_ML119084.1"/>
</dbReference>
<reference evidence="2 3" key="1">
    <citation type="submission" date="2018-10" db="EMBL/GenBank/DDBJ databases">
        <title>Histidinibacterium lentulum gen. nov., sp. nov., a marine bacterium from the culture broth of Picochlorum sp. 122.</title>
        <authorList>
            <person name="Wang G."/>
        </authorList>
    </citation>
    <scope>NUCLEOTIDE SEQUENCE [LARGE SCALE GENOMIC DNA]</scope>
    <source>
        <strain evidence="2 3">B17</strain>
    </source>
</reference>
<organism evidence="2 3">
    <name type="scientific">Histidinibacterium lentulum</name>
    <dbReference type="NCBI Taxonomy" id="2480588"/>
    <lineage>
        <taxon>Bacteria</taxon>
        <taxon>Pseudomonadati</taxon>
        <taxon>Pseudomonadota</taxon>
        <taxon>Alphaproteobacteria</taxon>
        <taxon>Rhodobacterales</taxon>
        <taxon>Paracoccaceae</taxon>
        <taxon>Histidinibacterium</taxon>
    </lineage>
</organism>
<feature type="chain" id="PRO_5018264980" evidence="1">
    <location>
        <begin position="22"/>
        <end position="328"/>
    </location>
</feature>
<dbReference type="PROSITE" id="PS51257">
    <property type="entry name" value="PROKAR_LIPOPROTEIN"/>
    <property type="match status" value="1"/>
</dbReference>
<keyword evidence="1" id="KW-0732">Signal</keyword>